<gene>
    <name evidence="2" type="ORF">COX05_01530</name>
</gene>
<keyword evidence="2" id="KW-0238">DNA-binding</keyword>
<organism evidence="2 3">
    <name type="scientific">candidate division WWE3 bacterium CG22_combo_CG10-13_8_21_14_all_39_12</name>
    <dbReference type="NCBI Taxonomy" id="1975094"/>
    <lineage>
        <taxon>Bacteria</taxon>
        <taxon>Katanobacteria</taxon>
    </lineage>
</organism>
<accession>A0A2H0BGN2</accession>
<protein>
    <submittedName>
        <fullName evidence="2">DNA-binding protein</fullName>
    </submittedName>
</protein>
<dbReference type="Gene3D" id="1.10.1660.10">
    <property type="match status" value="1"/>
</dbReference>
<dbReference type="Pfam" id="PF12728">
    <property type="entry name" value="HTH_17"/>
    <property type="match status" value="1"/>
</dbReference>
<dbReference type="SUPFAM" id="SSF46955">
    <property type="entry name" value="Putative DNA-binding domain"/>
    <property type="match status" value="1"/>
</dbReference>
<dbReference type="EMBL" id="PCSU01000021">
    <property type="protein sequence ID" value="PIP56729.1"/>
    <property type="molecule type" value="Genomic_DNA"/>
</dbReference>
<comment type="caution">
    <text evidence="2">The sequence shown here is derived from an EMBL/GenBank/DDBJ whole genome shotgun (WGS) entry which is preliminary data.</text>
</comment>
<dbReference type="InterPro" id="IPR010093">
    <property type="entry name" value="SinI_DNA-bd"/>
</dbReference>
<dbReference type="InterPro" id="IPR041657">
    <property type="entry name" value="HTH_17"/>
</dbReference>
<dbReference type="NCBIfam" id="TIGR01764">
    <property type="entry name" value="excise"/>
    <property type="match status" value="1"/>
</dbReference>
<proteinExistence type="predicted"/>
<evidence type="ECO:0000259" key="1">
    <source>
        <dbReference type="Pfam" id="PF12728"/>
    </source>
</evidence>
<feature type="domain" description="Helix-turn-helix" evidence="1">
    <location>
        <begin position="8"/>
        <end position="58"/>
    </location>
</feature>
<name>A0A2H0BGN2_UNCKA</name>
<evidence type="ECO:0000313" key="2">
    <source>
        <dbReference type="EMBL" id="PIP56729.1"/>
    </source>
</evidence>
<evidence type="ECO:0000313" key="3">
    <source>
        <dbReference type="Proteomes" id="UP000228495"/>
    </source>
</evidence>
<sequence length="60" mass="7156">MSKDETLVKITEAAKILNVHPNTLRKWDNKGILVAIRFGERKDRRYKKEDIEQFINSRNK</sequence>
<reference evidence="2 3" key="1">
    <citation type="submission" date="2017-09" db="EMBL/GenBank/DDBJ databases">
        <title>Depth-based differentiation of microbial function through sediment-hosted aquifers and enrichment of novel symbionts in the deep terrestrial subsurface.</title>
        <authorList>
            <person name="Probst A.J."/>
            <person name="Ladd B."/>
            <person name="Jarett J.K."/>
            <person name="Geller-Mcgrath D.E."/>
            <person name="Sieber C.M."/>
            <person name="Emerson J.B."/>
            <person name="Anantharaman K."/>
            <person name="Thomas B.C."/>
            <person name="Malmstrom R."/>
            <person name="Stieglmeier M."/>
            <person name="Klingl A."/>
            <person name="Woyke T."/>
            <person name="Ryan C.M."/>
            <person name="Banfield J.F."/>
        </authorList>
    </citation>
    <scope>NUCLEOTIDE SEQUENCE [LARGE SCALE GENOMIC DNA]</scope>
    <source>
        <strain evidence="2">CG22_combo_CG10-13_8_21_14_all_39_12</strain>
    </source>
</reference>
<dbReference type="InterPro" id="IPR009061">
    <property type="entry name" value="DNA-bd_dom_put_sf"/>
</dbReference>
<dbReference type="AlphaFoldDB" id="A0A2H0BGN2"/>
<dbReference type="GO" id="GO:0003677">
    <property type="term" value="F:DNA binding"/>
    <property type="evidence" value="ECO:0007669"/>
    <property type="project" value="UniProtKB-KW"/>
</dbReference>
<dbReference type="Proteomes" id="UP000228495">
    <property type="component" value="Unassembled WGS sequence"/>
</dbReference>